<feature type="domain" description="U-box" evidence="6">
    <location>
        <begin position="252"/>
        <end position="326"/>
    </location>
</feature>
<protein>
    <recommendedName>
        <fullName evidence="3">RING-type E3 ubiquitin transferase</fullName>
        <ecNumber evidence="3">2.3.2.27</ecNumber>
    </recommendedName>
</protein>
<dbReference type="InterPro" id="IPR000225">
    <property type="entry name" value="Armadillo"/>
</dbReference>
<evidence type="ECO:0000313" key="7">
    <source>
        <dbReference type="EMBL" id="KAH7298638.1"/>
    </source>
</evidence>
<dbReference type="PANTHER" id="PTHR45958">
    <property type="entry name" value="RING-TYPE E3 UBIQUITIN TRANSFERASE"/>
    <property type="match status" value="1"/>
</dbReference>
<dbReference type="Gene3D" id="1.25.10.10">
    <property type="entry name" value="Leucine-rich Repeat Variant"/>
    <property type="match status" value="3"/>
</dbReference>
<evidence type="ECO:0000256" key="1">
    <source>
        <dbReference type="ARBA" id="ARBA00000900"/>
    </source>
</evidence>
<dbReference type="CDD" id="cd16664">
    <property type="entry name" value="RING-Ubox_PUB"/>
    <property type="match status" value="1"/>
</dbReference>
<dbReference type="Gene3D" id="3.30.40.10">
    <property type="entry name" value="Zinc/RING finger domain, C3HC4 (zinc finger)"/>
    <property type="match status" value="1"/>
</dbReference>
<dbReference type="OrthoDB" id="7537227at2759"/>
<keyword evidence="8" id="KW-1185">Reference proteome</keyword>
<proteinExistence type="predicted"/>
<dbReference type="SMART" id="SM00185">
    <property type="entry name" value="ARM"/>
    <property type="match status" value="8"/>
</dbReference>
<dbReference type="SUPFAM" id="SSF57850">
    <property type="entry name" value="RING/U-box"/>
    <property type="match status" value="1"/>
</dbReference>
<evidence type="ECO:0000256" key="4">
    <source>
        <dbReference type="ARBA" id="ARBA00022679"/>
    </source>
</evidence>
<dbReference type="EC" id="2.3.2.27" evidence="3"/>
<name>A0A8T2RT15_CERRI</name>
<evidence type="ECO:0000256" key="2">
    <source>
        <dbReference type="ARBA" id="ARBA00004906"/>
    </source>
</evidence>
<evidence type="ECO:0000313" key="8">
    <source>
        <dbReference type="Proteomes" id="UP000825935"/>
    </source>
</evidence>
<evidence type="ECO:0000256" key="5">
    <source>
        <dbReference type="SAM" id="Coils"/>
    </source>
</evidence>
<dbReference type="EMBL" id="CM035430">
    <property type="protein sequence ID" value="KAH7298638.1"/>
    <property type="molecule type" value="Genomic_DNA"/>
</dbReference>
<dbReference type="InterPro" id="IPR045210">
    <property type="entry name" value="RING-Ubox_PUB"/>
</dbReference>
<dbReference type="PROSITE" id="PS51698">
    <property type="entry name" value="U_BOX"/>
    <property type="match status" value="1"/>
</dbReference>
<dbReference type="AlphaFoldDB" id="A0A8T2RT15"/>
<evidence type="ECO:0000256" key="3">
    <source>
        <dbReference type="ARBA" id="ARBA00012483"/>
    </source>
</evidence>
<dbReference type="InterPro" id="IPR013083">
    <property type="entry name" value="Znf_RING/FYVE/PHD"/>
</dbReference>
<sequence>MENGGAAFPFVHLLDQIYGVKEAAKHVVVCHGCFSQLSSSLGKIGLLIPDVMEAARLDNSHVHGIVHPLTTELKNAKELVAHCTTKSKFYLLLSSHGYARRIHSILSSLASIMLDLTADHMDIPLKTKNKIKLLCRDMQAMEIRVSAEEDDLVKLVELVVRNHYTDSKHSNEVLYKLATMAGISMERSSLRHEFDELRQEKELLAQDKDDAEVLQLNQIISVLSSADALGSATVGEQLYREQRQGVDNNFLPPLQTFYCPITQEVMENPVEIESGQTYEMAAIQKWFAEGHRVCPITKMELSNLSLKPNRLLQQSIEEWKDRNTIMKVATMVSRLNSGDESSLSEALLELQAICEEKSIHKYWVAAEGLIPVLVSLLGSSKRELKKKILATLTAVVSDNSENRVKACDAGAAEHAVRSLARDLGEARQAVTLLSELCKEESICRKVSKVQGCILLMVTLANSDNMMAATNAKELLSLFAKDDENVVHMAKVNYFGPLVECLHKGSLSTKIFMANTLADLLLPDQSKALLVQEGVVSFLVRLASENNLEAKAASLGAFRNLSSSCENGVAMIKDGVMNPVLEVLLTVKSVAVPIRENAAATFANLAMCCESNVINRLWGTQRDVGEVLLQLMSLLNLTGPNIQSHILKALECICKSSTSLGLRERLRERESIQFLAHFMNDKDATVRLYALKFLFTLTKDGGADTLVEELSPDSFDSMVGLFSLDSLEEEKIAAMGILGNLPLNNRKVTERMLQVGVLPSIVSILDKYSSAQFGRTSPMLVENAMWTLIRFTLQTDVELQLHTARHGIIPILVNLLSVGTPLIKCRAAMSLQQFSESTVKLSIPVKKSKGLCCFSPLPDAGCVLHGGLCSVEDTFCLIESNAVTPLIQALDDNDDDLDEAVLSCLVTLVSGDLWVKGSDIIAEANGVKQIIKKLTSENAGVQEKALSVLDKILMKEDYKVKFGSVAQMPLVSLAQAGTAQTRPLAAKLLAHLNILHDQSSYF</sequence>
<gene>
    <name evidence="7" type="ORF">KP509_25G052400</name>
</gene>
<dbReference type="InterPro" id="IPR052608">
    <property type="entry name" value="U-box_domain_protein"/>
</dbReference>
<dbReference type="InterPro" id="IPR011989">
    <property type="entry name" value="ARM-like"/>
</dbReference>
<dbReference type="OMA" id="INICTTK"/>
<keyword evidence="5" id="KW-0175">Coiled coil</keyword>
<feature type="coiled-coil region" evidence="5">
    <location>
        <begin position="187"/>
        <end position="217"/>
    </location>
</feature>
<dbReference type="GO" id="GO:0061630">
    <property type="term" value="F:ubiquitin protein ligase activity"/>
    <property type="evidence" value="ECO:0007669"/>
    <property type="project" value="UniProtKB-EC"/>
</dbReference>
<evidence type="ECO:0000259" key="6">
    <source>
        <dbReference type="PROSITE" id="PS51698"/>
    </source>
</evidence>
<dbReference type="InterPro" id="IPR016024">
    <property type="entry name" value="ARM-type_fold"/>
</dbReference>
<comment type="pathway">
    <text evidence="2">Protein modification; protein ubiquitination.</text>
</comment>
<reference evidence="7" key="1">
    <citation type="submission" date="2021-08" db="EMBL/GenBank/DDBJ databases">
        <title>WGS assembly of Ceratopteris richardii.</title>
        <authorList>
            <person name="Marchant D.B."/>
            <person name="Chen G."/>
            <person name="Jenkins J."/>
            <person name="Shu S."/>
            <person name="Leebens-Mack J."/>
            <person name="Grimwood J."/>
            <person name="Schmutz J."/>
            <person name="Soltis P."/>
            <person name="Soltis D."/>
            <person name="Chen Z.-H."/>
        </authorList>
    </citation>
    <scope>NUCLEOTIDE SEQUENCE</scope>
    <source>
        <strain evidence="7">Whitten #5841</strain>
        <tissue evidence="7">Leaf</tissue>
    </source>
</reference>
<accession>A0A8T2RT15</accession>
<dbReference type="Pfam" id="PF04564">
    <property type="entry name" value="U-box"/>
    <property type="match status" value="1"/>
</dbReference>
<comment type="catalytic activity">
    <reaction evidence="1">
        <text>S-ubiquitinyl-[E2 ubiquitin-conjugating enzyme]-L-cysteine + [acceptor protein]-L-lysine = [E2 ubiquitin-conjugating enzyme]-L-cysteine + N(6)-ubiquitinyl-[acceptor protein]-L-lysine.</text>
        <dbReference type="EC" id="2.3.2.27"/>
    </reaction>
</comment>
<organism evidence="7 8">
    <name type="scientific">Ceratopteris richardii</name>
    <name type="common">Triangle waterfern</name>
    <dbReference type="NCBI Taxonomy" id="49495"/>
    <lineage>
        <taxon>Eukaryota</taxon>
        <taxon>Viridiplantae</taxon>
        <taxon>Streptophyta</taxon>
        <taxon>Embryophyta</taxon>
        <taxon>Tracheophyta</taxon>
        <taxon>Polypodiopsida</taxon>
        <taxon>Polypodiidae</taxon>
        <taxon>Polypodiales</taxon>
        <taxon>Pteridineae</taxon>
        <taxon>Pteridaceae</taxon>
        <taxon>Parkerioideae</taxon>
        <taxon>Ceratopteris</taxon>
    </lineage>
</organism>
<dbReference type="PANTHER" id="PTHR45958:SF5">
    <property type="entry name" value="RING-TYPE E3 UBIQUITIN TRANSFERASE"/>
    <property type="match status" value="1"/>
</dbReference>
<dbReference type="SMART" id="SM00504">
    <property type="entry name" value="Ubox"/>
    <property type="match status" value="1"/>
</dbReference>
<dbReference type="InterPro" id="IPR003613">
    <property type="entry name" value="Ubox_domain"/>
</dbReference>
<dbReference type="SUPFAM" id="SSF48371">
    <property type="entry name" value="ARM repeat"/>
    <property type="match status" value="1"/>
</dbReference>
<dbReference type="GO" id="GO:0016567">
    <property type="term" value="P:protein ubiquitination"/>
    <property type="evidence" value="ECO:0007669"/>
    <property type="project" value="InterPro"/>
</dbReference>
<comment type="caution">
    <text evidence="7">The sequence shown here is derived from an EMBL/GenBank/DDBJ whole genome shotgun (WGS) entry which is preliminary data.</text>
</comment>
<keyword evidence="4" id="KW-0808">Transferase</keyword>
<dbReference type="Proteomes" id="UP000825935">
    <property type="component" value="Chromosome 25"/>
</dbReference>